<keyword evidence="5" id="KW-1185">Reference proteome</keyword>
<evidence type="ECO:0000256" key="2">
    <source>
        <dbReference type="SAM" id="MobiDB-lite"/>
    </source>
</evidence>
<evidence type="ECO:0000313" key="4">
    <source>
        <dbReference type="EMBL" id="KFD58591.1"/>
    </source>
</evidence>
<keyword evidence="3" id="KW-0812">Transmembrane</keyword>
<evidence type="ECO:0000313" key="5">
    <source>
        <dbReference type="Proteomes" id="UP000030764"/>
    </source>
</evidence>
<sequence>CDSGETTIIASLLSSIATSTGTEQQLVCLCVCFVLLRLVDCHHPKYNEIVWSCSKTLCLQMIVFTISLFHATCYVLKQIKPLRSTGLKSIIVMGAMKRMLLLKSRPHFKLRFLFFQVDLVITYWPLWLAFTVLVILLLSRSMADGNDGENMTAAAPMVSTSELATANASDGENTPIRTDTTAHDEPLLFESPVVIITPTTNAGGSSYEELKRRIDEQRHAFKQCHRKVRKCQQSLIEFNEACAEKAMEVTLLGRPTTSTPNKNASLDSSLLLNSSTDKQSSAAWEEQADLSQSSLRESLNAELLYMHRWWKTSIKDLQDREKEYLKLEKSFHELLLTKHARYVNLWHLLQSVRRDFSAFRSEIFRMLRSMDGDIQQGIRKNALMWEKINMKTIRRTCQTLQRFRSKTVITASQESTPLSVHDDSRSVQIVHPTTITDNTTDNDAAKHLQCKVQTLENGMRECYSELNSILASLMDVPPTDVSAEAESNVTFVSTSSCLALAQSVGKAVVQLKLAQKNLEQSLSEALLSLSEATSCHQQCGVRCALLEEDKAFLKKELTKVNEQNVDLHEQLDLISVRLIEATKAIEIFYGSSTTTAAAAPSKEVSSLLDDIRARDQEIARLHEEAEQSDRILSDERSRQTAENESLRAKVSTLQLDLAKAKSRLESLEQIINNDKSELSALKRERQQLTDKLAQSEEQLENALLTAATRNDQENNNLLLDRLERENKALLVDKQLHVNKIAELETRLRTAESQSAKLEQCVKSYQEELEKLHTDQVESENNMIVMTRKLQTCALANNELTACIATLREERDLLENKLLQANGATSDWENKYHAATRESNQIVSSLNLIREEVKTLEMRNAELQLLSTRFKSEADALSVEKAQREVENGHLNSKLVQMDRQLSDIHIQMEDLSKRYADSKQENVGLSDKLSTLNTLITEQNEALKVSEEDRERLFAENQGYAKLLEQKDLLVKDLQQQLSSLTDNYAVQLSEADKLKEGMELLAEEKNRLVNASMLKTISLSESEQSVDMLSKEQKQLKQKLAESDFKLETICDRNEKLLSEAEVKDAKILSLSAKLERCRTEKDNCERRFNECATRNKTTEAKMLKLQNRIDLLTAEKHNLAEEGQKLSLRTILVFRYQLELSKQQYENERKARRDFEDRCTEVESHLEEANVQMKDLRQIVASSYESEQDLKHRLDTMTTKKEQWMTTCAEMKRNFAAIQQEKNYLESKLRKEEDEYASILSELQQYSITRKCPFACKKKIAHSFLHATTTLQANSREQQLLQAVETMNRDRLALDQAISSSESEKLVLVKEIQDLKNQILIREQNMADKYYSSSFISPILIISKMQPPHRLTDISTGHQKELQLLQDRRSDEKNLIAKLRRRIDQLEIELKDERKKRELSIVRSAESLLDATISRSNSHVSMLQANSQLLPDGNL</sequence>
<proteinExistence type="predicted"/>
<name>A0A085MMZ5_9BILA</name>
<feature type="coiled-coil region" evidence="1">
    <location>
        <begin position="543"/>
        <end position="570"/>
    </location>
</feature>
<gene>
    <name evidence="4" type="ORF">M513_00284</name>
</gene>
<feature type="non-terminal residue" evidence="4">
    <location>
        <position position="1437"/>
    </location>
</feature>
<dbReference type="Proteomes" id="UP000030764">
    <property type="component" value="Unassembled WGS sequence"/>
</dbReference>
<evidence type="ECO:0000256" key="3">
    <source>
        <dbReference type="SAM" id="Phobius"/>
    </source>
</evidence>
<keyword evidence="1" id="KW-0175">Coiled coil</keyword>
<feature type="coiled-coil region" evidence="1">
    <location>
        <begin position="1364"/>
        <end position="1398"/>
    </location>
</feature>
<reference evidence="4 5" key="1">
    <citation type="journal article" date="2014" name="Nat. Genet.">
        <title>Genome and transcriptome of the porcine whipworm Trichuris suis.</title>
        <authorList>
            <person name="Jex A.R."/>
            <person name="Nejsum P."/>
            <person name="Schwarz E.M."/>
            <person name="Hu L."/>
            <person name="Young N.D."/>
            <person name="Hall R.S."/>
            <person name="Korhonen P.K."/>
            <person name="Liao S."/>
            <person name="Thamsborg S."/>
            <person name="Xia J."/>
            <person name="Xu P."/>
            <person name="Wang S."/>
            <person name="Scheerlinck J.P."/>
            <person name="Hofmann A."/>
            <person name="Sternberg P.W."/>
            <person name="Wang J."/>
            <person name="Gasser R.B."/>
        </authorList>
    </citation>
    <scope>NUCLEOTIDE SEQUENCE [LARGE SCALE GENOMIC DNA]</scope>
    <source>
        <strain evidence="4">DCEP-RM93M</strain>
    </source>
</reference>
<feature type="coiled-coil region" evidence="1">
    <location>
        <begin position="908"/>
        <end position="1040"/>
    </location>
</feature>
<feature type="region of interest" description="Disordered" evidence="2">
    <location>
        <begin position="622"/>
        <end position="645"/>
    </location>
</feature>
<keyword evidence="3" id="KW-0472">Membrane</keyword>
<feature type="coiled-coil region" evidence="1">
    <location>
        <begin position="1210"/>
        <end position="1251"/>
    </location>
</feature>
<protein>
    <submittedName>
        <fullName evidence="4">Uncharacterized protein</fullName>
    </submittedName>
</protein>
<feature type="non-terminal residue" evidence="4">
    <location>
        <position position="1"/>
    </location>
</feature>
<organism evidence="4 5">
    <name type="scientific">Trichuris suis</name>
    <name type="common">pig whipworm</name>
    <dbReference type="NCBI Taxonomy" id="68888"/>
    <lineage>
        <taxon>Eukaryota</taxon>
        <taxon>Metazoa</taxon>
        <taxon>Ecdysozoa</taxon>
        <taxon>Nematoda</taxon>
        <taxon>Enoplea</taxon>
        <taxon>Dorylaimia</taxon>
        <taxon>Trichinellida</taxon>
        <taxon>Trichuridae</taxon>
        <taxon>Trichuris</taxon>
    </lineage>
</organism>
<feature type="transmembrane region" description="Helical" evidence="3">
    <location>
        <begin position="112"/>
        <end position="138"/>
    </location>
</feature>
<accession>A0A085MMZ5</accession>
<feature type="coiled-coil region" evidence="1">
    <location>
        <begin position="1069"/>
        <end position="1181"/>
    </location>
</feature>
<evidence type="ECO:0000256" key="1">
    <source>
        <dbReference type="SAM" id="Coils"/>
    </source>
</evidence>
<keyword evidence="3" id="KW-1133">Transmembrane helix</keyword>
<dbReference type="EMBL" id="KL363183">
    <property type="protein sequence ID" value="KFD58591.1"/>
    <property type="molecule type" value="Genomic_DNA"/>
</dbReference>